<evidence type="ECO:0000313" key="3">
    <source>
        <dbReference type="Proteomes" id="UP000008142"/>
    </source>
</evidence>
<name>F0UEF5_AJEC8</name>
<sequence>MLPLILAHDLSPGLGCGWRVWKFLCNKFDQNIRIEESPHEHRIVFEDYGLQARQMAKPSHWDYEKPTRGGHRGNMHFSSRKHSKDRY</sequence>
<accession>F0UEF5</accession>
<dbReference type="AlphaFoldDB" id="F0UEF5"/>
<gene>
    <name evidence="2" type="ORF">HCEG_03900</name>
</gene>
<evidence type="ECO:0000313" key="2">
    <source>
        <dbReference type="EMBL" id="EGC44685.1"/>
    </source>
</evidence>
<feature type="region of interest" description="Disordered" evidence="1">
    <location>
        <begin position="59"/>
        <end position="87"/>
    </location>
</feature>
<dbReference type="HOGENOM" id="CLU_2482820_0_0_1"/>
<reference evidence="3" key="1">
    <citation type="submission" date="2008-07" db="EMBL/GenBank/DDBJ databases">
        <title>Annotation of Ajellomyces capsulatus strain H88.</title>
        <authorList>
            <person name="Champion M."/>
            <person name="Cuomo C."/>
            <person name="Ma L.-J."/>
            <person name="Henn M.R."/>
            <person name="Sil A."/>
            <person name="Goldman B."/>
            <person name="Young S.K."/>
            <person name="Kodira C.D."/>
            <person name="Zeng Q."/>
            <person name="Koehrsen M."/>
            <person name="Alvarado L."/>
            <person name="Berlin A."/>
            <person name="Borenstein D."/>
            <person name="Chen Z."/>
            <person name="Engels R."/>
            <person name="Freedman E."/>
            <person name="Gellesch M."/>
            <person name="Goldberg J."/>
            <person name="Griggs A."/>
            <person name="Gujja S."/>
            <person name="Heiman D."/>
            <person name="Hepburn T."/>
            <person name="Howarth C."/>
            <person name="Jen D."/>
            <person name="Larson L."/>
            <person name="Lewis B."/>
            <person name="Mehta T."/>
            <person name="Park D."/>
            <person name="Pearson M."/>
            <person name="Roberts A."/>
            <person name="Saif S."/>
            <person name="Shea T."/>
            <person name="Shenoy N."/>
            <person name="Sisk P."/>
            <person name="Stolte C."/>
            <person name="Sykes S."/>
            <person name="Walk T."/>
            <person name="White J."/>
            <person name="Yandava C."/>
            <person name="Klein B."/>
            <person name="McEwen J.G."/>
            <person name="Puccia R."/>
            <person name="Goldman G.H."/>
            <person name="Felipe M.S."/>
            <person name="Nino-Vega G."/>
            <person name="San-Blas G."/>
            <person name="Taylor J."/>
            <person name="Mendoza L."/>
            <person name="Galagan J."/>
            <person name="Nusbaum C."/>
            <person name="Birren B."/>
        </authorList>
    </citation>
    <scope>NUCLEOTIDE SEQUENCE [LARGE SCALE GENOMIC DNA]</scope>
    <source>
        <strain evidence="3">H88</strain>
    </source>
</reference>
<dbReference type="Proteomes" id="UP000008142">
    <property type="component" value="Unassembled WGS sequence"/>
</dbReference>
<proteinExistence type="predicted"/>
<feature type="compositionally biased region" description="Basic residues" evidence="1">
    <location>
        <begin position="68"/>
        <end position="87"/>
    </location>
</feature>
<organism evidence="3">
    <name type="scientific">Ajellomyces capsulatus (strain H88)</name>
    <name type="common">Darling's disease fungus</name>
    <name type="synonym">Histoplasma capsulatum</name>
    <dbReference type="NCBI Taxonomy" id="544711"/>
    <lineage>
        <taxon>Eukaryota</taxon>
        <taxon>Fungi</taxon>
        <taxon>Dikarya</taxon>
        <taxon>Ascomycota</taxon>
        <taxon>Pezizomycotina</taxon>
        <taxon>Eurotiomycetes</taxon>
        <taxon>Eurotiomycetidae</taxon>
        <taxon>Onygenales</taxon>
        <taxon>Ajellomycetaceae</taxon>
        <taxon>Histoplasma</taxon>
    </lineage>
</organism>
<evidence type="ECO:0000256" key="1">
    <source>
        <dbReference type="SAM" id="MobiDB-lite"/>
    </source>
</evidence>
<protein>
    <submittedName>
        <fullName evidence="2">Uncharacterized protein</fullName>
    </submittedName>
</protein>
<dbReference type="EMBL" id="DS990638">
    <property type="protein sequence ID" value="EGC44685.1"/>
    <property type="molecule type" value="Genomic_DNA"/>
</dbReference>